<comment type="caution">
    <text evidence="1">The sequence shown here is derived from an EMBL/GenBank/DDBJ whole genome shotgun (WGS) entry which is preliminary data.</text>
</comment>
<protein>
    <submittedName>
        <fullName evidence="1">Uncharacterized protein</fullName>
    </submittedName>
</protein>
<reference evidence="1 2" key="1">
    <citation type="submission" date="2013-07" db="EMBL/GenBank/DDBJ databases">
        <authorList>
            <person name="Weinstock G."/>
            <person name="Sodergren E."/>
            <person name="Wylie T."/>
            <person name="Fulton L."/>
            <person name="Fulton R."/>
            <person name="Fronick C."/>
            <person name="O'Laughlin M."/>
            <person name="Godfrey J."/>
            <person name="Miner T."/>
            <person name="Herter B."/>
            <person name="Appelbaum E."/>
            <person name="Cordes M."/>
            <person name="Lek S."/>
            <person name="Wollam A."/>
            <person name="Pepin K.H."/>
            <person name="Palsikar V.B."/>
            <person name="Mitreva M."/>
            <person name="Wilson R.K."/>
        </authorList>
    </citation>
    <scope>NUCLEOTIDE SEQUENCE [LARGE SCALE GENOMIC DNA]</scope>
    <source>
        <strain evidence="1 2">ATCC 14940</strain>
    </source>
</reference>
<proteinExistence type="predicted"/>
<accession>A0ABC9TWG7</accession>
<gene>
    <name evidence="1" type="ORF">CLOSYM_02825</name>
</gene>
<organism evidence="1 2">
    <name type="scientific">[Clostridium] symbiosum ATCC 14940</name>
    <dbReference type="NCBI Taxonomy" id="411472"/>
    <lineage>
        <taxon>Bacteria</taxon>
        <taxon>Bacillati</taxon>
        <taxon>Bacillota</taxon>
        <taxon>Clostridia</taxon>
        <taxon>Lachnospirales</taxon>
        <taxon>Lachnospiraceae</taxon>
        <taxon>Otoolea</taxon>
    </lineage>
</organism>
<evidence type="ECO:0000313" key="1">
    <source>
        <dbReference type="EMBL" id="ERI76115.1"/>
    </source>
</evidence>
<dbReference type="AlphaFoldDB" id="A0ABC9TWG7"/>
<dbReference type="EMBL" id="AWSU01000218">
    <property type="protein sequence ID" value="ERI76115.1"/>
    <property type="molecule type" value="Genomic_DNA"/>
</dbReference>
<evidence type="ECO:0000313" key="2">
    <source>
        <dbReference type="Proteomes" id="UP000016491"/>
    </source>
</evidence>
<dbReference type="Proteomes" id="UP000016491">
    <property type="component" value="Unassembled WGS sequence"/>
</dbReference>
<sequence length="39" mass="4353">MMAVACMQSVQAIAANFPFTKYLPCVQNIFTFSTNRGHN</sequence>
<name>A0ABC9TWG7_CLOSY</name>